<dbReference type="Gene3D" id="3.60.15.10">
    <property type="entry name" value="Ribonuclease Z/Hydroxyacylglutathione hydrolase-like"/>
    <property type="match status" value="1"/>
</dbReference>
<feature type="domain" description="Metallo-beta-lactamase" evidence="1">
    <location>
        <begin position="27"/>
        <end position="201"/>
    </location>
</feature>
<dbReference type="SMART" id="SM00849">
    <property type="entry name" value="Lactamase_B"/>
    <property type="match status" value="1"/>
</dbReference>
<name>A3IKA0_9CHRO</name>
<organism evidence="2 3">
    <name type="scientific">Crocosphaera chwakensis CCY0110</name>
    <dbReference type="NCBI Taxonomy" id="391612"/>
    <lineage>
        <taxon>Bacteria</taxon>
        <taxon>Bacillati</taxon>
        <taxon>Cyanobacteriota</taxon>
        <taxon>Cyanophyceae</taxon>
        <taxon>Oscillatoriophycideae</taxon>
        <taxon>Chroococcales</taxon>
        <taxon>Aphanothecaceae</taxon>
        <taxon>Crocosphaera</taxon>
        <taxon>Crocosphaera chwakensis</taxon>
    </lineage>
</organism>
<dbReference type="Proteomes" id="UP000003781">
    <property type="component" value="Unassembled WGS sequence"/>
</dbReference>
<dbReference type="AlphaFoldDB" id="A3IKA0"/>
<dbReference type="InterPro" id="IPR036866">
    <property type="entry name" value="RibonucZ/Hydroxyglut_hydro"/>
</dbReference>
<protein>
    <recommendedName>
        <fullName evidence="1">Metallo-beta-lactamase domain-containing protein</fullName>
    </recommendedName>
</protein>
<evidence type="ECO:0000259" key="1">
    <source>
        <dbReference type="SMART" id="SM00849"/>
    </source>
</evidence>
<comment type="caution">
    <text evidence="2">The sequence shown here is derived from an EMBL/GenBank/DDBJ whole genome shotgun (WGS) entry which is preliminary data.</text>
</comment>
<evidence type="ECO:0000313" key="2">
    <source>
        <dbReference type="EMBL" id="EAZ93089.1"/>
    </source>
</evidence>
<dbReference type="PANTHER" id="PTHR11203:SF37">
    <property type="entry name" value="INTEGRATOR COMPLEX SUBUNIT 11"/>
    <property type="match status" value="1"/>
</dbReference>
<dbReference type="Gene3D" id="3.40.50.10890">
    <property type="match status" value="1"/>
</dbReference>
<dbReference type="SUPFAM" id="SSF56281">
    <property type="entry name" value="Metallo-hydrolase/oxidoreductase"/>
    <property type="match status" value="1"/>
</dbReference>
<dbReference type="InterPro" id="IPR050698">
    <property type="entry name" value="MBL"/>
</dbReference>
<gene>
    <name evidence="2" type="ORF">CY0110_03434</name>
</gene>
<evidence type="ECO:0000313" key="3">
    <source>
        <dbReference type="Proteomes" id="UP000003781"/>
    </source>
</evidence>
<dbReference type="OrthoDB" id="9803916at2"/>
<dbReference type="RefSeq" id="WP_008273760.1">
    <property type="nucleotide sequence ID" value="NZ_AAXW01000003.1"/>
</dbReference>
<dbReference type="EMBL" id="AAXW01000003">
    <property type="protein sequence ID" value="EAZ93089.1"/>
    <property type="molecule type" value="Genomic_DNA"/>
</dbReference>
<dbReference type="InterPro" id="IPR001279">
    <property type="entry name" value="Metallo-B-lactamas"/>
</dbReference>
<reference evidence="2 3" key="1">
    <citation type="submission" date="2007-03" db="EMBL/GenBank/DDBJ databases">
        <authorList>
            <person name="Stal L."/>
            <person name="Ferriera S."/>
            <person name="Johnson J."/>
            <person name="Kravitz S."/>
            <person name="Beeson K."/>
            <person name="Sutton G."/>
            <person name="Rogers Y.-H."/>
            <person name="Friedman R."/>
            <person name="Frazier M."/>
            <person name="Venter J.C."/>
        </authorList>
    </citation>
    <scope>NUCLEOTIDE SEQUENCE [LARGE SCALE GENOMIC DNA]</scope>
    <source>
        <strain evidence="2 3">CCY0110</strain>
    </source>
</reference>
<dbReference type="PANTHER" id="PTHR11203">
    <property type="entry name" value="CLEAVAGE AND POLYADENYLATION SPECIFICITY FACTOR FAMILY MEMBER"/>
    <property type="match status" value="1"/>
</dbReference>
<dbReference type="Pfam" id="PF12706">
    <property type="entry name" value="Lactamase_B_2"/>
    <property type="match status" value="1"/>
</dbReference>
<dbReference type="eggNOG" id="COG1236">
    <property type="taxonomic scope" value="Bacteria"/>
</dbReference>
<accession>A3IKA0</accession>
<proteinExistence type="predicted"/>
<keyword evidence="3" id="KW-1185">Reference proteome</keyword>
<sequence length="552" mass="62819">MSQRPPKAEHRPTRFVCLPYGVGHDHEGICLELQLGPHRILLDCGLRDLTPLINQNQPPVDAVFCSHAHSDHARGLKALHEAFPTIPIYASHVTKQLLPLNWPEKNSPKTANFCQGLFWEKPFELFDDLTVQLFRAGHLPGAASISLTYRTVERAYKLLYTGDFSLSNLQLVEGLSIEALRGLSPDILIIEGTYGTMRHPHRRQQEKELMQRIHECLTHGYSVVLPVPTLGLGQEILKLLRSHHQFTGRDLDIWVDGQVANACDRYLDLLPEFPISVQNFAKHQPLFWDERICPRLRRLTPQQRGKIGQTPCVVLTDNITTLYDEGYLLSGLWVMLFPAAPHEGQTLESPDIVKFMEKVSVHTESYVLAEHSDGRNTTQLIHNLRPQHIIFVHGSPINLTDLTSLEELQNRYQLHLPSTGKLVELPIGDKFIQPAAPSPGVYEGELNDLDRNITITLPHSIIDDPHWRYFADTGLVEARWQGDELVFRGIPQRELLNQNNTDKVINDLDCCLTCCHYRGQRCWNSQSPLYGFKVTPEGYCPVFEPLPKQEDE</sequence>
<dbReference type="GO" id="GO:0004521">
    <property type="term" value="F:RNA endonuclease activity"/>
    <property type="evidence" value="ECO:0007669"/>
    <property type="project" value="TreeGrafter"/>
</dbReference>